<comment type="caution">
    <text evidence="2">The sequence shown here is derived from an EMBL/GenBank/DDBJ whole genome shotgun (WGS) entry which is preliminary data.</text>
</comment>
<protein>
    <recommendedName>
        <fullName evidence="4">Alternate signal-mediated exported protein, CPF_0494 family</fullName>
    </recommendedName>
</protein>
<evidence type="ECO:0008006" key="4">
    <source>
        <dbReference type="Google" id="ProtNLM"/>
    </source>
</evidence>
<name>A0ABV0EX50_9ENTE</name>
<organism evidence="2 3">
    <name type="scientific">Candidatus Enterococcus ferrettii</name>
    <dbReference type="NCBI Taxonomy" id="2815324"/>
    <lineage>
        <taxon>Bacteria</taxon>
        <taxon>Bacillati</taxon>
        <taxon>Bacillota</taxon>
        <taxon>Bacilli</taxon>
        <taxon>Lactobacillales</taxon>
        <taxon>Enterococcaceae</taxon>
        <taxon>Enterococcus</taxon>
    </lineage>
</organism>
<dbReference type="RefSeq" id="WP_207702570.1">
    <property type="nucleotide sequence ID" value="NZ_JAFREL020000003.1"/>
</dbReference>
<sequence length="211" mass="24040">MQRKQRQHLFYFLALTGCVFLLISGSYFVYAAMTATDKKANDFQIGQVETSLVEIFDDTITEIEKNQSVKKEVSVKNTGTINQFVRVMILPEVRAPVEGDTNEQVLPLVIGKDLVLENMSTSDWQDGGDGYYYYIKEALAPKKSTSNLFKSIKLSDSLTQQYHQTEFSIYLKVETINCAEFTYREAWWQGNIPTSTSLRAVDDALKTKVEK</sequence>
<proteinExistence type="predicted"/>
<keyword evidence="3" id="KW-1185">Reference proteome</keyword>
<dbReference type="EMBL" id="JAFREL020000003">
    <property type="protein sequence ID" value="MEO1771832.1"/>
    <property type="molecule type" value="Genomic_DNA"/>
</dbReference>
<evidence type="ECO:0000313" key="2">
    <source>
        <dbReference type="EMBL" id="MEO1771832.1"/>
    </source>
</evidence>
<evidence type="ECO:0000256" key="1">
    <source>
        <dbReference type="SAM" id="SignalP"/>
    </source>
</evidence>
<dbReference type="PROSITE" id="PS51257">
    <property type="entry name" value="PROKAR_LIPOPROTEIN"/>
    <property type="match status" value="1"/>
</dbReference>
<evidence type="ECO:0000313" key="3">
    <source>
        <dbReference type="Proteomes" id="UP000664357"/>
    </source>
</evidence>
<feature type="signal peptide" evidence="1">
    <location>
        <begin position="1"/>
        <end position="31"/>
    </location>
</feature>
<keyword evidence="1" id="KW-0732">Signal</keyword>
<feature type="chain" id="PRO_5046710235" description="Alternate signal-mediated exported protein, CPF_0494 family" evidence="1">
    <location>
        <begin position="32"/>
        <end position="211"/>
    </location>
</feature>
<accession>A0ABV0EX50</accession>
<gene>
    <name evidence="2" type="ORF">JZO67_003814</name>
</gene>
<dbReference type="Proteomes" id="UP000664357">
    <property type="component" value="Unassembled WGS sequence"/>
</dbReference>
<reference evidence="2 3" key="1">
    <citation type="submission" date="2024-02" db="EMBL/GenBank/DDBJ databases">
        <title>The Genome Sequence of Enterococcus sp. DIV0159.</title>
        <authorList>
            <person name="Earl A."/>
            <person name="Manson A."/>
            <person name="Gilmore M."/>
            <person name="Sanders J."/>
            <person name="Shea T."/>
            <person name="Howe W."/>
            <person name="Livny J."/>
            <person name="Cuomo C."/>
            <person name="Neafsey D."/>
            <person name="Birren B."/>
        </authorList>
    </citation>
    <scope>NUCLEOTIDE SEQUENCE [LARGE SCALE GENOMIC DNA]</scope>
    <source>
        <strain evidence="2 3">665A</strain>
    </source>
</reference>